<dbReference type="PANTHER" id="PTHR48070">
    <property type="entry name" value="ESTERASE OVCA2"/>
    <property type="match status" value="1"/>
</dbReference>
<dbReference type="SUPFAM" id="SSF53474">
    <property type="entry name" value="alpha/beta-Hydrolases"/>
    <property type="match status" value="1"/>
</dbReference>
<evidence type="ECO:0000313" key="5">
    <source>
        <dbReference type="Proteomes" id="UP000301870"/>
    </source>
</evidence>
<gene>
    <name evidence="6" type="primary">LOC111356141</name>
</gene>
<dbReference type="GeneID" id="111356141"/>
<evidence type="ECO:0000256" key="1">
    <source>
        <dbReference type="ARBA" id="ARBA00005863"/>
    </source>
</evidence>
<dbReference type="AlphaFoldDB" id="A0A9J7IV47"/>
<feature type="domain" description="Serine hydrolase" evidence="4">
    <location>
        <begin position="92"/>
        <end position="285"/>
    </location>
</feature>
<dbReference type="GO" id="GO:0005737">
    <property type="term" value="C:cytoplasm"/>
    <property type="evidence" value="ECO:0007669"/>
    <property type="project" value="TreeGrafter"/>
</dbReference>
<feature type="compositionally biased region" description="Polar residues" evidence="3">
    <location>
        <begin position="71"/>
        <end position="82"/>
    </location>
</feature>
<dbReference type="Gene3D" id="3.40.50.1820">
    <property type="entry name" value="alpha/beta hydrolase"/>
    <property type="match status" value="1"/>
</dbReference>
<dbReference type="OrthoDB" id="414698at2759"/>
<evidence type="ECO:0000259" key="4">
    <source>
        <dbReference type="Pfam" id="PF03959"/>
    </source>
</evidence>
<dbReference type="FunFam" id="3.40.50.1820:FF:000073">
    <property type="entry name" value="esterase OVCA2 isoform X6"/>
    <property type="match status" value="1"/>
</dbReference>
<keyword evidence="5" id="KW-1185">Reference proteome</keyword>
<protein>
    <submittedName>
        <fullName evidence="6">Esterase OVCA2</fullName>
    </submittedName>
</protein>
<feature type="compositionally biased region" description="Polar residues" evidence="3">
    <location>
        <begin position="1"/>
        <end position="24"/>
    </location>
</feature>
<dbReference type="RefSeq" id="XP_022826170.1">
    <property type="nucleotide sequence ID" value="XM_022970402.1"/>
</dbReference>
<dbReference type="GO" id="GO:0016787">
    <property type="term" value="F:hydrolase activity"/>
    <property type="evidence" value="ECO:0007669"/>
    <property type="project" value="UniProtKB-KW"/>
</dbReference>
<evidence type="ECO:0000256" key="2">
    <source>
        <dbReference type="ARBA" id="ARBA00022801"/>
    </source>
</evidence>
<sequence>MSAEQSGSSGTSNPPSASTMTNEMPSGLSVSTSSETPSTSISTETPSASTSSQIPLSSSSSQLPSNLTSNIAPETSNPSTSKSAEKKIDPMKLKILCIHGHRQNGDRFKAKLAAFRKIVDKYAYLSYVTAPHAVADTTGGGDQDPRTWWYNTEDNNYSGKCLGGPAYGFEETLEVVKTGVREHGPFDGLLGFSQGGCLVGLLAAMQQKRLLPYRFRFVIIISGYLSGSLVHKGFYEHNLITIPSLHVYGETDSMIPKEMSETLANKFNDPVTFEHPNGHYVPVSGPVKAVYEDFLADMYQQRLIYRQEVERTAE</sequence>
<organism evidence="5 6">
    <name type="scientific">Spodoptera litura</name>
    <name type="common">Asian cotton leafworm</name>
    <dbReference type="NCBI Taxonomy" id="69820"/>
    <lineage>
        <taxon>Eukaryota</taxon>
        <taxon>Metazoa</taxon>
        <taxon>Ecdysozoa</taxon>
        <taxon>Arthropoda</taxon>
        <taxon>Hexapoda</taxon>
        <taxon>Insecta</taxon>
        <taxon>Pterygota</taxon>
        <taxon>Neoptera</taxon>
        <taxon>Endopterygota</taxon>
        <taxon>Lepidoptera</taxon>
        <taxon>Glossata</taxon>
        <taxon>Ditrysia</taxon>
        <taxon>Noctuoidea</taxon>
        <taxon>Noctuidae</taxon>
        <taxon>Amphipyrinae</taxon>
        <taxon>Spodoptera</taxon>
    </lineage>
</organism>
<dbReference type="InterPro" id="IPR029058">
    <property type="entry name" value="AB_hydrolase_fold"/>
</dbReference>
<keyword evidence="2" id="KW-0378">Hydrolase</keyword>
<comment type="similarity">
    <text evidence="1">Belongs to the LovG family.</text>
</comment>
<evidence type="ECO:0000313" key="6">
    <source>
        <dbReference type="RefSeq" id="XP_022826170.1"/>
    </source>
</evidence>
<proteinExistence type="inferred from homology"/>
<feature type="compositionally biased region" description="Low complexity" evidence="3">
    <location>
        <begin position="29"/>
        <end position="70"/>
    </location>
</feature>
<dbReference type="InterPro" id="IPR005645">
    <property type="entry name" value="FSH-like_dom"/>
</dbReference>
<dbReference type="PANTHER" id="PTHR48070:SF6">
    <property type="entry name" value="ESTERASE OVCA2"/>
    <property type="match status" value="1"/>
</dbReference>
<dbReference type="Proteomes" id="UP000301870">
    <property type="component" value="Chromosome 22"/>
</dbReference>
<name>A0A9J7IV47_SPOLT</name>
<feature type="region of interest" description="Disordered" evidence="3">
    <location>
        <begin position="1"/>
        <end position="86"/>
    </location>
</feature>
<dbReference type="GO" id="GO:0005634">
    <property type="term" value="C:nucleus"/>
    <property type="evidence" value="ECO:0007669"/>
    <property type="project" value="TreeGrafter"/>
</dbReference>
<reference evidence="6" key="1">
    <citation type="submission" date="2025-08" db="UniProtKB">
        <authorList>
            <consortium name="RefSeq"/>
        </authorList>
    </citation>
    <scope>IDENTIFICATION</scope>
    <source>
        <strain evidence="6">Ishihara</strain>
        <tissue evidence="6">Whole body</tissue>
    </source>
</reference>
<dbReference type="InterPro" id="IPR050593">
    <property type="entry name" value="LovG"/>
</dbReference>
<dbReference type="KEGG" id="sliu:111356141"/>
<dbReference type="GO" id="GO:0032526">
    <property type="term" value="P:response to retinoic acid"/>
    <property type="evidence" value="ECO:0007669"/>
    <property type="project" value="TreeGrafter"/>
</dbReference>
<dbReference type="Pfam" id="PF03959">
    <property type="entry name" value="FSH1"/>
    <property type="match status" value="1"/>
</dbReference>
<evidence type="ECO:0000256" key="3">
    <source>
        <dbReference type="SAM" id="MobiDB-lite"/>
    </source>
</evidence>
<accession>A0A9J7IV47</accession>